<sequence length="476" mass="51478">MVSLLAGVVACEEPKEIGLTPTTPVGVLYTDTLTITRTTIQFDSVRSQSQSSILIGRYNDPQFGQVEAKGYAQLQLTNSFVVNDSNTTNATPASRIILDSTRMQVSLTSLPSINPGIYYGDTTAQHEIVVTRMADSLRQRNYDISTKVPVSNTVIARRKIQPRPSSVDSTVLIPVDQSLGRELLALANTNASLFSASTGLLTDPAGFRRLIPNDFEIRSVTSSQSSVLSVSPSGSGVILYYHVQGEQSRRSYIFTFTGHRFNQITSSRTGVLASLRPGQSLPATTTGRTYVQPATGITTKLQFPTLTNLIKSGRVAINRADLVITPTPPENSQVSLSPYMILSEVSEQNRLTRTDITSGGAFLFSVQLATSGPLNRQGSSYISPQVAFLDTRTNSYTFNLGGYLQSIVAGISPNAGLAILTPGFPYSAQGSYSLYTPLNTGGIRDDTQAYLTNRVWRMVLDGKASVKMVVFYTTSS</sequence>
<gene>
    <name evidence="1" type="ORF">J2I48_17485</name>
</gene>
<dbReference type="AlphaFoldDB" id="A0A939G9Z6"/>
<dbReference type="Proteomes" id="UP000664795">
    <property type="component" value="Unassembled WGS sequence"/>
</dbReference>
<accession>A0A939G9Z6</accession>
<name>A0A939G9Z6_9BACT</name>
<keyword evidence="2" id="KW-1185">Reference proteome</keyword>
<reference evidence="1 2" key="1">
    <citation type="submission" date="2021-03" db="EMBL/GenBank/DDBJ databases">
        <title>Fibrella sp. HMF5036 genome sequencing and assembly.</title>
        <authorList>
            <person name="Kang H."/>
            <person name="Kim H."/>
            <person name="Bae S."/>
            <person name="Joh K."/>
        </authorList>
    </citation>
    <scope>NUCLEOTIDE SEQUENCE [LARGE SCALE GENOMIC DNA]</scope>
    <source>
        <strain evidence="1 2">HMF5036</strain>
    </source>
</reference>
<proteinExistence type="predicted"/>
<comment type="caution">
    <text evidence="1">The sequence shown here is derived from an EMBL/GenBank/DDBJ whole genome shotgun (WGS) entry which is preliminary data.</text>
</comment>
<evidence type="ECO:0000313" key="2">
    <source>
        <dbReference type="Proteomes" id="UP000664795"/>
    </source>
</evidence>
<protein>
    <submittedName>
        <fullName evidence="1">DUF4270 family protein</fullName>
    </submittedName>
</protein>
<dbReference type="Pfam" id="PF14092">
    <property type="entry name" value="DUF4270"/>
    <property type="match status" value="1"/>
</dbReference>
<organism evidence="1 2">
    <name type="scientific">Fibrella aquatilis</name>
    <dbReference type="NCBI Taxonomy" id="2817059"/>
    <lineage>
        <taxon>Bacteria</taxon>
        <taxon>Pseudomonadati</taxon>
        <taxon>Bacteroidota</taxon>
        <taxon>Cytophagia</taxon>
        <taxon>Cytophagales</taxon>
        <taxon>Spirosomataceae</taxon>
        <taxon>Fibrella</taxon>
    </lineage>
</organism>
<dbReference type="InterPro" id="IPR025366">
    <property type="entry name" value="DUF4270"/>
</dbReference>
<evidence type="ECO:0000313" key="1">
    <source>
        <dbReference type="EMBL" id="MBO0932807.1"/>
    </source>
</evidence>
<dbReference type="RefSeq" id="WP_207336767.1">
    <property type="nucleotide sequence ID" value="NZ_JAFMYU010000014.1"/>
</dbReference>
<dbReference type="EMBL" id="JAFMYU010000014">
    <property type="protein sequence ID" value="MBO0932807.1"/>
    <property type="molecule type" value="Genomic_DNA"/>
</dbReference>